<sequence>MSPRLLLAAVLLLLPAAQAQEPGGGPPPEQVAAHVAHSQGLAAALAREGGARELALAALLRQADAQQANPEATSEAPDAQAQAWLRAAAAKAGADAIANQLLIAAAAKADPIRLEAARRWQAAEPDNLAPLLHAGLTIDALLAQARGATRADTGMYPAVRWIAEAWRRHPPGVAEQAAMAGGEGFDLDEAAAMSAMAVWAAAAMPDYAALVEGCSAQMLRAQPARRGGCLHVARLLADGATSIADEHAGLAMLRALAATAAERDEADARQRAMDWRMLQWGHLAQQQPRGGAGQFARLLRDPRIRSEQQLAERVLAQGGVTADPPPGWQAPRR</sequence>
<feature type="chain" id="PRO_5047452549" description="Sel1 repeat family protein" evidence="1">
    <location>
        <begin position="20"/>
        <end position="333"/>
    </location>
</feature>
<organism evidence="2 3">
    <name type="scientific">Luteimonas composti</name>
    <dbReference type="NCBI Taxonomy" id="398257"/>
    <lineage>
        <taxon>Bacteria</taxon>
        <taxon>Pseudomonadati</taxon>
        <taxon>Pseudomonadota</taxon>
        <taxon>Gammaproteobacteria</taxon>
        <taxon>Lysobacterales</taxon>
        <taxon>Lysobacteraceae</taxon>
        <taxon>Luteimonas</taxon>
    </lineage>
</organism>
<accession>A0ABT6MMS3</accession>
<dbReference type="Proteomes" id="UP001160550">
    <property type="component" value="Unassembled WGS sequence"/>
</dbReference>
<dbReference type="EMBL" id="JARYGX010000007">
    <property type="protein sequence ID" value="MDH7451896.1"/>
    <property type="molecule type" value="Genomic_DNA"/>
</dbReference>
<proteinExistence type="predicted"/>
<protein>
    <recommendedName>
        <fullName evidence="4">Sel1 repeat family protein</fullName>
    </recommendedName>
</protein>
<evidence type="ECO:0000256" key="1">
    <source>
        <dbReference type="SAM" id="SignalP"/>
    </source>
</evidence>
<evidence type="ECO:0008006" key="4">
    <source>
        <dbReference type="Google" id="ProtNLM"/>
    </source>
</evidence>
<feature type="signal peptide" evidence="1">
    <location>
        <begin position="1"/>
        <end position="19"/>
    </location>
</feature>
<name>A0ABT6MMS3_9GAMM</name>
<evidence type="ECO:0000313" key="2">
    <source>
        <dbReference type="EMBL" id="MDH7451896.1"/>
    </source>
</evidence>
<reference evidence="2" key="1">
    <citation type="journal article" date="2007" name="Int. J. Syst. Evol. Microbiol.">
        <title>Luteimonas composti sp. nov., a moderately thermophilic bacterium isolated from food waste.</title>
        <authorList>
            <person name="Young C.C."/>
            <person name="Kampfer P."/>
            <person name="Chen W.M."/>
            <person name="Yen W.S."/>
            <person name="Arun A.B."/>
            <person name="Lai W.A."/>
            <person name="Shen F.T."/>
            <person name="Rekha P.D."/>
            <person name="Lin K.Y."/>
            <person name="Chou J.H."/>
        </authorList>
    </citation>
    <scope>NUCLEOTIDE SEQUENCE</scope>
    <source>
        <strain evidence="2">CC-YY355</strain>
    </source>
</reference>
<keyword evidence="3" id="KW-1185">Reference proteome</keyword>
<comment type="caution">
    <text evidence="2">The sequence shown here is derived from an EMBL/GenBank/DDBJ whole genome shotgun (WGS) entry which is preliminary data.</text>
</comment>
<reference evidence="2" key="2">
    <citation type="submission" date="2023-04" db="EMBL/GenBank/DDBJ databases">
        <authorList>
            <person name="Sun J.-Q."/>
        </authorList>
    </citation>
    <scope>NUCLEOTIDE SEQUENCE</scope>
    <source>
        <strain evidence="2">CC-YY355</strain>
    </source>
</reference>
<keyword evidence="1" id="KW-0732">Signal</keyword>
<gene>
    <name evidence="2" type="ORF">QF205_02225</name>
</gene>
<dbReference type="RefSeq" id="WP_280941103.1">
    <property type="nucleotide sequence ID" value="NZ_JARYGX010000007.1"/>
</dbReference>
<evidence type="ECO:0000313" key="3">
    <source>
        <dbReference type="Proteomes" id="UP001160550"/>
    </source>
</evidence>